<protein>
    <recommendedName>
        <fullName evidence="4">Hemolysin III</fullName>
    </recommendedName>
</protein>
<keyword evidence="1" id="KW-0812">Transmembrane</keyword>
<gene>
    <name evidence="2" type="ORF">V2V91_12420</name>
</gene>
<reference evidence="2 3" key="1">
    <citation type="submission" date="2024-01" db="EMBL/GenBank/DDBJ databases">
        <title>the genome sequence of strain Microbacterium schleiferi NBRC 15075.</title>
        <authorList>
            <person name="Ding Y."/>
            <person name="Zhang G."/>
        </authorList>
    </citation>
    <scope>NUCLEOTIDE SEQUENCE [LARGE SCALE GENOMIC DNA]</scope>
    <source>
        <strain evidence="2 3">NBRC 15075</strain>
    </source>
</reference>
<feature type="transmembrane region" description="Helical" evidence="1">
    <location>
        <begin position="153"/>
        <end position="172"/>
    </location>
</feature>
<evidence type="ECO:0000313" key="3">
    <source>
        <dbReference type="Proteomes" id="UP001351900"/>
    </source>
</evidence>
<feature type="transmembrane region" description="Helical" evidence="1">
    <location>
        <begin position="124"/>
        <end position="141"/>
    </location>
</feature>
<sequence length="173" mass="18733">MTDTERASEPIDEHPRWHAWFDARFRSPAAIYGLIVFSALLMISADHEDDVPTVVLTASSTLVIFFIAHVFAHTLADHGKHRLGVAIRYALSHSAGMLWAAVLPAIAMLVAGAQGQPAVDAADYAVWATMAVLAFLGYIAFSRTGAHWSIRILGAIGTAFLGVFVAILEYAFH</sequence>
<proteinExistence type="predicted"/>
<accession>A0ABU7V8B4</accession>
<feature type="transmembrane region" description="Helical" evidence="1">
    <location>
        <begin position="29"/>
        <end position="45"/>
    </location>
</feature>
<dbReference type="RefSeq" id="WP_331792081.1">
    <property type="nucleotide sequence ID" value="NZ_BAAAUO010000012.1"/>
</dbReference>
<feature type="transmembrane region" description="Helical" evidence="1">
    <location>
        <begin position="51"/>
        <end position="72"/>
    </location>
</feature>
<organism evidence="2 3">
    <name type="scientific">Microbacterium schleiferi</name>
    <dbReference type="NCBI Taxonomy" id="69362"/>
    <lineage>
        <taxon>Bacteria</taxon>
        <taxon>Bacillati</taxon>
        <taxon>Actinomycetota</taxon>
        <taxon>Actinomycetes</taxon>
        <taxon>Micrococcales</taxon>
        <taxon>Microbacteriaceae</taxon>
        <taxon>Microbacterium</taxon>
    </lineage>
</organism>
<comment type="caution">
    <text evidence="2">The sequence shown here is derived from an EMBL/GenBank/DDBJ whole genome shotgun (WGS) entry which is preliminary data.</text>
</comment>
<dbReference type="Proteomes" id="UP001351900">
    <property type="component" value="Unassembled WGS sequence"/>
</dbReference>
<evidence type="ECO:0000313" key="2">
    <source>
        <dbReference type="EMBL" id="MEF2255929.1"/>
    </source>
</evidence>
<evidence type="ECO:0000256" key="1">
    <source>
        <dbReference type="SAM" id="Phobius"/>
    </source>
</evidence>
<dbReference type="EMBL" id="JAZHOV010000007">
    <property type="protein sequence ID" value="MEF2255929.1"/>
    <property type="molecule type" value="Genomic_DNA"/>
</dbReference>
<keyword evidence="1" id="KW-0472">Membrane</keyword>
<keyword evidence="1" id="KW-1133">Transmembrane helix</keyword>
<name>A0ABU7V8B4_9MICO</name>
<keyword evidence="3" id="KW-1185">Reference proteome</keyword>
<feature type="transmembrane region" description="Helical" evidence="1">
    <location>
        <begin position="93"/>
        <end position="112"/>
    </location>
</feature>
<evidence type="ECO:0008006" key="4">
    <source>
        <dbReference type="Google" id="ProtNLM"/>
    </source>
</evidence>